<evidence type="ECO:0000313" key="2">
    <source>
        <dbReference type="Proteomes" id="UP000592780"/>
    </source>
</evidence>
<comment type="caution">
    <text evidence="1">The sequence shown here is derived from an EMBL/GenBank/DDBJ whole genome shotgun (WGS) entry which is preliminary data.</text>
</comment>
<keyword evidence="2" id="KW-1185">Reference proteome</keyword>
<sequence length="162" mass="17376">MNPNQLFHWRKLYQDGSLSAVSAGEEVVPASELANALKQIPELQRLRARRPSKSKSFAKPWSMAGQKMDCALAIVAGGRPVKQICDVLGVARSNVAAKLARPADWRVGHTARQTDDAELVEEIRRVIAGLPSWGYRHACGAQCAASGSASARLLSMPSGSIA</sequence>
<protein>
    <recommendedName>
        <fullName evidence="3">Transposase</fullName>
    </recommendedName>
</protein>
<organism evidence="1 2">
    <name type="scientific">Paraburkholderia atlantica</name>
    <dbReference type="NCBI Taxonomy" id="2654982"/>
    <lineage>
        <taxon>Bacteria</taxon>
        <taxon>Pseudomonadati</taxon>
        <taxon>Pseudomonadota</taxon>
        <taxon>Betaproteobacteria</taxon>
        <taxon>Burkholderiales</taxon>
        <taxon>Burkholderiaceae</taxon>
        <taxon>Paraburkholderia</taxon>
    </lineage>
</organism>
<evidence type="ECO:0008006" key="3">
    <source>
        <dbReference type="Google" id="ProtNLM"/>
    </source>
</evidence>
<gene>
    <name evidence="1" type="ORF">HDG40_007650</name>
</gene>
<name>A0A7W8QGQ5_PARAM</name>
<accession>A0A7W8QGQ5</accession>
<dbReference type="AlphaFoldDB" id="A0A7W8QGQ5"/>
<dbReference type="Proteomes" id="UP000592780">
    <property type="component" value="Unassembled WGS sequence"/>
</dbReference>
<reference evidence="1 2" key="1">
    <citation type="submission" date="2020-08" db="EMBL/GenBank/DDBJ databases">
        <title>Genomic Encyclopedia of Type Strains, Phase IV (KMG-V): Genome sequencing to study the core and pangenomes of soil and plant-associated prokaryotes.</title>
        <authorList>
            <person name="Whitman W."/>
        </authorList>
    </citation>
    <scope>NUCLEOTIDE SEQUENCE [LARGE SCALE GENOMIC DNA]</scope>
    <source>
        <strain evidence="1 2">JPY158</strain>
    </source>
</reference>
<proteinExistence type="predicted"/>
<evidence type="ECO:0000313" key="1">
    <source>
        <dbReference type="EMBL" id="MBB5429453.1"/>
    </source>
</evidence>
<dbReference type="EMBL" id="JACHDD010000027">
    <property type="protein sequence ID" value="MBB5429453.1"/>
    <property type="molecule type" value="Genomic_DNA"/>
</dbReference>